<dbReference type="InterPro" id="IPR036969">
    <property type="entry name" value="Citrate_synthase_sf"/>
</dbReference>
<dbReference type="InterPro" id="IPR009061">
    <property type="entry name" value="DNA-bd_dom_put_sf"/>
</dbReference>
<evidence type="ECO:0000256" key="2">
    <source>
        <dbReference type="ARBA" id="ARBA00010566"/>
    </source>
</evidence>
<dbReference type="UniPathway" id="UPA00223"/>
<gene>
    <name evidence="7" type="ORF">DFR76_106381</name>
</gene>
<sequence length="389" mass="41852">MSEESDVRHLTTEEVAQRLDIKPATVYAYVSRGLLTKIDAPGRRGSLFAEDEVVRLARRRRGSSRGGALGDVMTAISVIDDDRLFYRGHDVTELAGVVAVESVATLLWTGELGAPQAIEAPVEILTAARTAAATLGPQARIADRMRVAVTVAGASDQLRFDLSEHGVLRTARTILAVEADCFGPASREGTLGERLWPCVTDRDPRADLLDTTLTLLADHTLAVSTVAVRVAASARVHPYGAVGAGLGALDSRFHGAASTLAHRFLADAIADPVGTLSEQLRLGNRIPGFGHLVYRTRDPRAEHLFGLLRPIPEAAPAFSALDTITAQLGPAWTTLPNIDLAVAILMHAFGMRPDTGESLFALARTIGWIAHTREEYAEPPLRFRLGRDR</sequence>
<evidence type="ECO:0000256" key="4">
    <source>
        <dbReference type="ARBA" id="ARBA00022679"/>
    </source>
</evidence>
<accession>A0A370I459</accession>
<dbReference type="Gene3D" id="1.10.580.10">
    <property type="entry name" value="Citrate Synthase, domain 1"/>
    <property type="match status" value="1"/>
</dbReference>
<feature type="domain" description="Helix-turn-helix" evidence="6">
    <location>
        <begin position="10"/>
        <end position="61"/>
    </location>
</feature>
<dbReference type="SUPFAM" id="SSF48256">
    <property type="entry name" value="Citrate synthase"/>
    <property type="match status" value="1"/>
</dbReference>
<dbReference type="RefSeq" id="WP_067995925.1">
    <property type="nucleotide sequence ID" value="NZ_QQBC01000006.1"/>
</dbReference>
<dbReference type="GO" id="GO:0006099">
    <property type="term" value="P:tricarboxylic acid cycle"/>
    <property type="evidence" value="ECO:0007669"/>
    <property type="project" value="UniProtKB-UniPathway"/>
</dbReference>
<dbReference type="PANTHER" id="PTHR11739">
    <property type="entry name" value="CITRATE SYNTHASE"/>
    <property type="match status" value="1"/>
</dbReference>
<keyword evidence="8" id="KW-1185">Reference proteome</keyword>
<dbReference type="PANTHER" id="PTHR11739:SF4">
    <property type="entry name" value="CITRATE SYNTHASE, PEROXISOMAL"/>
    <property type="match status" value="1"/>
</dbReference>
<dbReference type="GO" id="GO:0036440">
    <property type="term" value="F:citrate synthase activity"/>
    <property type="evidence" value="ECO:0007669"/>
    <property type="project" value="UniProtKB-EC"/>
</dbReference>
<dbReference type="EC" id="2.3.3.16" evidence="3"/>
<dbReference type="InterPro" id="IPR019810">
    <property type="entry name" value="Citrate_synthase_AS"/>
</dbReference>
<dbReference type="InterPro" id="IPR041657">
    <property type="entry name" value="HTH_17"/>
</dbReference>
<evidence type="ECO:0000256" key="5">
    <source>
        <dbReference type="RuleBase" id="RU003406"/>
    </source>
</evidence>
<comment type="pathway">
    <text evidence="1">Carbohydrate metabolism; tricarboxylic acid cycle.</text>
</comment>
<dbReference type="GO" id="GO:0005975">
    <property type="term" value="P:carbohydrate metabolic process"/>
    <property type="evidence" value="ECO:0007669"/>
    <property type="project" value="TreeGrafter"/>
</dbReference>
<keyword evidence="4 5" id="KW-0808">Transferase</keyword>
<evidence type="ECO:0000256" key="1">
    <source>
        <dbReference type="ARBA" id="ARBA00005163"/>
    </source>
</evidence>
<dbReference type="AlphaFoldDB" id="A0A370I459"/>
<dbReference type="InterPro" id="IPR016143">
    <property type="entry name" value="Citrate_synth-like_sm_a-sub"/>
</dbReference>
<proteinExistence type="inferred from homology"/>
<reference evidence="7 8" key="1">
    <citation type="submission" date="2018-07" db="EMBL/GenBank/DDBJ databases">
        <title>Genomic Encyclopedia of Type Strains, Phase IV (KMG-IV): sequencing the most valuable type-strain genomes for metagenomic binning, comparative biology and taxonomic classification.</title>
        <authorList>
            <person name="Goeker M."/>
        </authorList>
    </citation>
    <scope>NUCLEOTIDE SEQUENCE [LARGE SCALE GENOMIC DNA]</scope>
    <source>
        <strain evidence="7 8">DSM 44290</strain>
    </source>
</reference>
<comment type="caution">
    <text evidence="7">The sequence shown here is derived from an EMBL/GenBank/DDBJ whole genome shotgun (WGS) entry which is preliminary data.</text>
</comment>
<dbReference type="STRING" id="1210086.GCA_001613105_02060"/>
<dbReference type="SUPFAM" id="SSF46955">
    <property type="entry name" value="Putative DNA-binding domain"/>
    <property type="match status" value="1"/>
</dbReference>
<dbReference type="Proteomes" id="UP000254869">
    <property type="component" value="Unassembled WGS sequence"/>
</dbReference>
<evidence type="ECO:0000259" key="6">
    <source>
        <dbReference type="Pfam" id="PF12728"/>
    </source>
</evidence>
<name>A0A370I459_9NOCA</name>
<dbReference type="PRINTS" id="PR00143">
    <property type="entry name" value="CITRTSNTHASE"/>
</dbReference>
<dbReference type="Pfam" id="PF00285">
    <property type="entry name" value="Citrate_synt"/>
    <property type="match status" value="1"/>
</dbReference>
<dbReference type="Gene3D" id="1.10.230.10">
    <property type="entry name" value="Cytochrome P450-Terp, domain 2"/>
    <property type="match status" value="1"/>
</dbReference>
<evidence type="ECO:0000313" key="8">
    <source>
        <dbReference type="Proteomes" id="UP000254869"/>
    </source>
</evidence>
<evidence type="ECO:0000256" key="3">
    <source>
        <dbReference type="ARBA" id="ARBA00012972"/>
    </source>
</evidence>
<dbReference type="Pfam" id="PF12728">
    <property type="entry name" value="HTH_17"/>
    <property type="match status" value="1"/>
</dbReference>
<dbReference type="InterPro" id="IPR016142">
    <property type="entry name" value="Citrate_synth-like_lrg_a-sub"/>
</dbReference>
<protein>
    <recommendedName>
        <fullName evidence="3">citrate synthase (unknown stereospecificity)</fullName>
        <ecNumber evidence="3">2.3.3.16</ecNumber>
    </recommendedName>
</protein>
<comment type="similarity">
    <text evidence="2 5">Belongs to the citrate synthase family.</text>
</comment>
<dbReference type="PROSITE" id="PS00480">
    <property type="entry name" value="CITRATE_SYNTHASE"/>
    <property type="match status" value="1"/>
</dbReference>
<dbReference type="EMBL" id="QQBC01000006">
    <property type="protein sequence ID" value="RDI65509.1"/>
    <property type="molecule type" value="Genomic_DNA"/>
</dbReference>
<evidence type="ECO:0000313" key="7">
    <source>
        <dbReference type="EMBL" id="RDI65509.1"/>
    </source>
</evidence>
<organism evidence="7 8">
    <name type="scientific">Nocardia pseudobrasiliensis</name>
    <dbReference type="NCBI Taxonomy" id="45979"/>
    <lineage>
        <taxon>Bacteria</taxon>
        <taxon>Bacillati</taxon>
        <taxon>Actinomycetota</taxon>
        <taxon>Actinomycetes</taxon>
        <taxon>Mycobacteriales</taxon>
        <taxon>Nocardiaceae</taxon>
        <taxon>Nocardia</taxon>
    </lineage>
</organism>
<dbReference type="GO" id="GO:0005829">
    <property type="term" value="C:cytosol"/>
    <property type="evidence" value="ECO:0007669"/>
    <property type="project" value="TreeGrafter"/>
</dbReference>
<dbReference type="InterPro" id="IPR002020">
    <property type="entry name" value="Citrate_synthase"/>
</dbReference>